<dbReference type="InterPro" id="IPR002559">
    <property type="entry name" value="Transposase_11"/>
</dbReference>
<feature type="domain" description="Transposase IS4-like" evidence="5">
    <location>
        <begin position="110"/>
        <end position="357"/>
    </location>
</feature>
<dbReference type="SUPFAM" id="SSF53098">
    <property type="entry name" value="Ribonuclease H-like"/>
    <property type="match status" value="1"/>
</dbReference>
<evidence type="ECO:0000259" key="5">
    <source>
        <dbReference type="Pfam" id="PF01609"/>
    </source>
</evidence>
<evidence type="ECO:0000313" key="6">
    <source>
        <dbReference type="EMBL" id="MZS90317.1"/>
    </source>
</evidence>
<name>A0A6L8XWI7_9FIRM</name>
<dbReference type="NCBIfam" id="NF033592">
    <property type="entry name" value="transpos_IS4_1"/>
    <property type="match status" value="1"/>
</dbReference>
<dbReference type="PANTHER" id="PTHR33258">
    <property type="entry name" value="TRANSPOSASE INSL FOR INSERTION SEQUENCE ELEMENT IS186A-RELATED"/>
    <property type="match status" value="1"/>
</dbReference>
<evidence type="ECO:0000256" key="3">
    <source>
        <dbReference type="ARBA" id="ARBA00023125"/>
    </source>
</evidence>
<protein>
    <submittedName>
        <fullName evidence="6">IS4 family transposase</fullName>
    </submittedName>
</protein>
<proteinExistence type="inferred from homology"/>
<dbReference type="Pfam" id="PF01609">
    <property type="entry name" value="DDE_Tnp_1"/>
    <property type="match status" value="1"/>
</dbReference>
<keyword evidence="2" id="KW-0815">Transposition</keyword>
<dbReference type="PANTHER" id="PTHR33258:SF1">
    <property type="entry name" value="TRANSPOSASE INSL FOR INSERTION SEQUENCE ELEMENT IS186A-RELATED"/>
    <property type="match status" value="1"/>
</dbReference>
<organism evidence="6 7">
    <name type="scientific">Blautia wexlerae</name>
    <dbReference type="NCBI Taxonomy" id="418240"/>
    <lineage>
        <taxon>Bacteria</taxon>
        <taxon>Bacillati</taxon>
        <taxon>Bacillota</taxon>
        <taxon>Clostridia</taxon>
        <taxon>Lachnospirales</taxon>
        <taxon>Lachnospiraceae</taxon>
        <taxon>Blautia</taxon>
    </lineage>
</organism>
<dbReference type="Gene3D" id="3.90.350.10">
    <property type="entry name" value="Transposase Inhibitor Protein From Tn5, Chain A, domain 1"/>
    <property type="match status" value="1"/>
</dbReference>
<keyword evidence="4" id="KW-0233">DNA recombination</keyword>
<dbReference type="Proteomes" id="UP000477156">
    <property type="component" value="Unassembled WGS sequence"/>
</dbReference>
<evidence type="ECO:0000256" key="4">
    <source>
        <dbReference type="ARBA" id="ARBA00023172"/>
    </source>
</evidence>
<dbReference type="GO" id="GO:0004803">
    <property type="term" value="F:transposase activity"/>
    <property type="evidence" value="ECO:0007669"/>
    <property type="project" value="InterPro"/>
</dbReference>
<comment type="similarity">
    <text evidence="1">Belongs to the transposase 11 family.</text>
</comment>
<dbReference type="InterPro" id="IPR047952">
    <property type="entry name" value="Transpos_IS4"/>
</dbReference>
<sequence>MTQNFLADLKTTLENCIAELDELHFMFCQNPEADFTGNRKLSFHDYIQFMVQMQSKSVSNEILDFFEHSLAAPAKSSFTQQHFKLQPEGWSFLFHIFVEQCRELSDQPYHGYRLLACDGSDVNIARDPEDERTFIHEGEKGYNAIHVNALYDIMNHTYCDFLVQGKKKLHERAALNTITDRYPDSVPAILMADRGYESFNVFAHLIQKNMKFIIRMKDINSNGILSAYDLPDSQFDTHIKTTLTRRHTKETLGDPNTYTILQQTTDLDFLDENCTYYDIEFRIVRILLDNGTYICIATNLSEEDFPLEEIKKLYRMRWSEETSFRELKYTIGLVNWHSSKYDGILQELNARMILYNFCEFVTAQAVVRTRDNTKHIYKINFATAVNICRAYLKHSSDEIETMLLIQKHLTPVRSNRKYPIRLRPKRNRDFMYRAA</sequence>
<accession>A0A6L8XWI7</accession>
<dbReference type="InterPro" id="IPR012337">
    <property type="entry name" value="RNaseH-like_sf"/>
</dbReference>
<reference evidence="6 7" key="1">
    <citation type="journal article" date="2019" name="Nat. Med.">
        <title>A library of human gut bacterial isolates paired with longitudinal multiomics data enables mechanistic microbiome research.</title>
        <authorList>
            <person name="Poyet M."/>
            <person name="Groussin M."/>
            <person name="Gibbons S.M."/>
            <person name="Avila-Pacheco J."/>
            <person name="Jiang X."/>
            <person name="Kearney S.M."/>
            <person name="Perrotta A.R."/>
            <person name="Berdy B."/>
            <person name="Zhao S."/>
            <person name="Lieberman T.D."/>
            <person name="Swanson P.K."/>
            <person name="Smith M."/>
            <person name="Roesemann S."/>
            <person name="Alexander J.E."/>
            <person name="Rich S.A."/>
            <person name="Livny J."/>
            <person name="Vlamakis H."/>
            <person name="Clish C."/>
            <person name="Bullock K."/>
            <person name="Deik A."/>
            <person name="Scott J."/>
            <person name="Pierce K.A."/>
            <person name="Xavier R.J."/>
            <person name="Alm E.J."/>
        </authorList>
    </citation>
    <scope>NUCLEOTIDE SEQUENCE [LARGE SCALE GENOMIC DNA]</scope>
    <source>
        <strain evidence="6 7">BIOML-A12</strain>
    </source>
</reference>
<evidence type="ECO:0000256" key="1">
    <source>
        <dbReference type="ARBA" id="ARBA00010075"/>
    </source>
</evidence>
<dbReference type="InterPro" id="IPR018247">
    <property type="entry name" value="EF_Hand_1_Ca_BS"/>
</dbReference>
<dbReference type="EMBL" id="WWVF01000034">
    <property type="protein sequence ID" value="MZS90317.1"/>
    <property type="molecule type" value="Genomic_DNA"/>
</dbReference>
<evidence type="ECO:0000313" key="7">
    <source>
        <dbReference type="Proteomes" id="UP000477156"/>
    </source>
</evidence>
<gene>
    <name evidence="6" type="ORF">GT712_14870</name>
</gene>
<dbReference type="PROSITE" id="PS00018">
    <property type="entry name" value="EF_HAND_1"/>
    <property type="match status" value="1"/>
</dbReference>
<dbReference type="AlphaFoldDB" id="A0A6L8XWI7"/>
<keyword evidence="3" id="KW-0238">DNA-binding</keyword>
<comment type="caution">
    <text evidence="6">The sequence shown here is derived from an EMBL/GenBank/DDBJ whole genome shotgun (WGS) entry which is preliminary data.</text>
</comment>
<dbReference type="GO" id="GO:0003677">
    <property type="term" value="F:DNA binding"/>
    <property type="evidence" value="ECO:0007669"/>
    <property type="project" value="UniProtKB-KW"/>
</dbReference>
<evidence type="ECO:0000256" key="2">
    <source>
        <dbReference type="ARBA" id="ARBA00022578"/>
    </source>
</evidence>
<dbReference type="GO" id="GO:0006313">
    <property type="term" value="P:DNA transposition"/>
    <property type="evidence" value="ECO:0007669"/>
    <property type="project" value="InterPro"/>
</dbReference>
<dbReference type="RefSeq" id="WP_118136687.1">
    <property type="nucleotide sequence ID" value="NZ_JAAILR010000037.1"/>
</dbReference>